<dbReference type="AlphaFoldDB" id="A0A161VQY0"/>
<proteinExistence type="predicted"/>
<evidence type="ECO:0000256" key="1">
    <source>
        <dbReference type="PROSITE-ProRule" id="PRU00042"/>
    </source>
</evidence>
<name>A0A161VQY0_COLIC</name>
<gene>
    <name evidence="3" type="ORF">CI238_13251</name>
</gene>
<keyword evidence="4" id="KW-1185">Reference proteome</keyword>
<evidence type="ECO:0000313" key="3">
    <source>
        <dbReference type="EMBL" id="KZL79584.1"/>
    </source>
</evidence>
<dbReference type="SMART" id="SM00355">
    <property type="entry name" value="ZnF_C2H2"/>
    <property type="match status" value="2"/>
</dbReference>
<keyword evidence="1" id="KW-0863">Zinc-finger</keyword>
<reference evidence="3 4" key="1">
    <citation type="submission" date="2015-06" db="EMBL/GenBank/DDBJ databases">
        <title>Survival trade-offs in plant roots during colonization by closely related pathogenic and mutualistic fungi.</title>
        <authorList>
            <person name="Hacquard S."/>
            <person name="Kracher B."/>
            <person name="Hiruma K."/>
            <person name="Weinman A."/>
            <person name="Muench P."/>
            <person name="Garrido Oter R."/>
            <person name="Ver Loren van Themaat E."/>
            <person name="Dallerey J.-F."/>
            <person name="Damm U."/>
            <person name="Henrissat B."/>
            <person name="Lespinet O."/>
            <person name="Thon M."/>
            <person name="Kemen E."/>
            <person name="McHardy A.C."/>
            <person name="Schulze-Lefert P."/>
            <person name="O'Connell R.J."/>
        </authorList>
    </citation>
    <scope>NUCLEOTIDE SEQUENCE [LARGE SCALE GENOMIC DNA]</scope>
    <source>
        <strain evidence="3 4">MAFF 238704</strain>
    </source>
</reference>
<dbReference type="STRING" id="1573173.A0A161VQY0"/>
<organism evidence="3 4">
    <name type="scientific">Colletotrichum incanum</name>
    <name type="common">Soybean anthracnose fungus</name>
    <dbReference type="NCBI Taxonomy" id="1573173"/>
    <lineage>
        <taxon>Eukaryota</taxon>
        <taxon>Fungi</taxon>
        <taxon>Dikarya</taxon>
        <taxon>Ascomycota</taxon>
        <taxon>Pezizomycotina</taxon>
        <taxon>Sordariomycetes</taxon>
        <taxon>Hypocreomycetidae</taxon>
        <taxon>Glomerellales</taxon>
        <taxon>Glomerellaceae</taxon>
        <taxon>Colletotrichum</taxon>
        <taxon>Colletotrichum spaethianum species complex</taxon>
    </lineage>
</organism>
<evidence type="ECO:0000259" key="2">
    <source>
        <dbReference type="PROSITE" id="PS50157"/>
    </source>
</evidence>
<dbReference type="PROSITE" id="PS50157">
    <property type="entry name" value="ZINC_FINGER_C2H2_2"/>
    <property type="match status" value="2"/>
</dbReference>
<dbReference type="GO" id="GO:0008270">
    <property type="term" value="F:zinc ion binding"/>
    <property type="evidence" value="ECO:0007669"/>
    <property type="project" value="UniProtKB-KW"/>
</dbReference>
<sequence>MSSSCIPCNRPFGSEEALHQHLRDSPVHAPSFDCETCNRPFGSEEALQQHLRDSPAHQQNTRTPLDAFFRSYLTFDYDPSLAPTDSYANLQKHKGWHRDQTESTDAWNRYQNALEKEFKMWYGAEDDLAAWHALCRAIGIKPLPETCEQCEKAARRTHVNIVDLIECRRGNKGRVQTFRNVEELRTYTRMTGKVFRNRFNQEDGNVVLRHLLRNIFRESL</sequence>
<feature type="domain" description="C2H2-type" evidence="2">
    <location>
        <begin position="3"/>
        <end position="29"/>
    </location>
</feature>
<dbReference type="Pfam" id="PF12874">
    <property type="entry name" value="zf-met"/>
    <property type="match status" value="1"/>
</dbReference>
<dbReference type="Proteomes" id="UP000076584">
    <property type="component" value="Unassembled WGS sequence"/>
</dbReference>
<dbReference type="PANTHER" id="PTHR38846">
    <property type="entry name" value="C3H1-TYPE DOMAIN-CONTAINING PROTEIN"/>
    <property type="match status" value="1"/>
</dbReference>
<keyword evidence="1" id="KW-0479">Metal-binding</keyword>
<keyword evidence="1" id="KW-0862">Zinc</keyword>
<dbReference type="EMBL" id="LFIW01002070">
    <property type="protein sequence ID" value="KZL79584.1"/>
    <property type="molecule type" value="Genomic_DNA"/>
</dbReference>
<dbReference type="PANTHER" id="PTHR38846:SF1">
    <property type="entry name" value="C3H1-TYPE DOMAIN-CONTAINING PROTEIN"/>
    <property type="match status" value="1"/>
</dbReference>
<accession>A0A161VQY0</accession>
<protein>
    <submittedName>
        <fullName evidence="3">Double-stranded rna-binding type zinc finger domain protein</fullName>
    </submittedName>
</protein>
<comment type="caution">
    <text evidence="3">The sequence shown here is derived from an EMBL/GenBank/DDBJ whole genome shotgun (WGS) entry which is preliminary data.</text>
</comment>
<feature type="domain" description="C2H2-type" evidence="2">
    <location>
        <begin position="32"/>
        <end position="62"/>
    </location>
</feature>
<dbReference type="InterPro" id="IPR013087">
    <property type="entry name" value="Znf_C2H2_type"/>
</dbReference>
<dbReference type="Gene3D" id="3.30.160.60">
    <property type="entry name" value="Classic Zinc Finger"/>
    <property type="match status" value="1"/>
</dbReference>
<evidence type="ECO:0000313" key="4">
    <source>
        <dbReference type="Proteomes" id="UP000076584"/>
    </source>
</evidence>